<dbReference type="InterPro" id="IPR051277">
    <property type="entry name" value="SEZ6_CSMD_C4BPB_Regulators"/>
</dbReference>
<sequence length="317" mass="35265">PDFLKGVNGRVQVANSSFCNDCKVPAEIENGKVTYDDVTLGSVVSYTCDEGYQVKGSNELRCGVYGEWDADESVCERVKCPYPGSVPYSDNHGRDLRYKGVFTYTCKRGYRMEGNGTRVCQADGTWSGEKPQCVLIFCPEPEQKSEMLIERWSPIYKLDDSIRFYCKPNFAINGTSILHCQENGTWSGIVPSCEPITCRNPPAVTHGNLVNDIGGSYAADSLARYECEKGYKMEGINTVKCFQNRTWSSTVPVCSLVICDEVKNIEHGKKIGDSYTYDSVVEYQCEHGYEIKGSSAIICLNSGEWNASIPSCNLKRC</sequence>
<keyword evidence="2" id="KW-0732">Signal</keyword>
<keyword evidence="3" id="KW-0677">Repeat</keyword>
<dbReference type="AlphaFoldDB" id="A0A8J1Y0Q5"/>
<dbReference type="InterPro" id="IPR035976">
    <property type="entry name" value="Sushi/SCR/CCP_sf"/>
</dbReference>
<evidence type="ECO:0000256" key="4">
    <source>
        <dbReference type="ARBA" id="ARBA00023157"/>
    </source>
</evidence>
<keyword evidence="7" id="KW-1185">Reference proteome</keyword>
<evidence type="ECO:0000256" key="1">
    <source>
        <dbReference type="ARBA" id="ARBA00022659"/>
    </source>
</evidence>
<name>A0A8J1Y0Q5_OWEFU</name>
<feature type="non-terminal residue" evidence="6">
    <location>
        <position position="1"/>
    </location>
</feature>
<evidence type="ECO:0000256" key="5">
    <source>
        <dbReference type="PROSITE-ProRule" id="PRU00302"/>
    </source>
</evidence>
<comment type="caution">
    <text evidence="5">Lacks conserved residue(s) required for the propagation of feature annotation.</text>
</comment>
<dbReference type="PANTHER" id="PTHR45656:SF4">
    <property type="entry name" value="PROTEIN CBR-CLEC-78"/>
    <property type="match status" value="1"/>
</dbReference>
<reference evidence="6" key="1">
    <citation type="submission" date="2022-03" db="EMBL/GenBank/DDBJ databases">
        <authorList>
            <person name="Martin C."/>
        </authorList>
    </citation>
    <scope>NUCLEOTIDE SEQUENCE</scope>
</reference>
<feature type="disulfide bond" evidence="5">
    <location>
        <begin position="198"/>
        <end position="241"/>
    </location>
</feature>
<keyword evidence="4 5" id="KW-1015">Disulfide bond</keyword>
<dbReference type="SMART" id="SM00032">
    <property type="entry name" value="CCP"/>
    <property type="match status" value="5"/>
</dbReference>
<feature type="disulfide bond" evidence="5">
    <location>
        <begin position="48"/>
        <end position="75"/>
    </location>
</feature>
<dbReference type="OrthoDB" id="9991441at2759"/>
<dbReference type="PANTHER" id="PTHR45656">
    <property type="entry name" value="PROTEIN CBR-CLEC-78"/>
    <property type="match status" value="1"/>
</dbReference>
<dbReference type="Proteomes" id="UP000749559">
    <property type="component" value="Unassembled WGS sequence"/>
</dbReference>
<dbReference type="Pfam" id="PF00084">
    <property type="entry name" value="Sushi"/>
    <property type="match status" value="5"/>
</dbReference>
<feature type="disulfide bond" evidence="5">
    <location>
        <begin position="227"/>
        <end position="254"/>
    </location>
</feature>
<protein>
    <submittedName>
        <fullName evidence="6">Uncharacterized protein</fullName>
    </submittedName>
</protein>
<dbReference type="Gene3D" id="2.10.70.10">
    <property type="entry name" value="Complement Module, domain 1"/>
    <property type="match status" value="5"/>
</dbReference>
<feature type="disulfide bond" evidence="5">
    <location>
        <begin position="166"/>
        <end position="193"/>
    </location>
</feature>
<dbReference type="CDD" id="cd00033">
    <property type="entry name" value="CCP"/>
    <property type="match status" value="5"/>
</dbReference>
<evidence type="ECO:0000313" key="7">
    <source>
        <dbReference type="Proteomes" id="UP000749559"/>
    </source>
</evidence>
<dbReference type="FunFam" id="2.10.70.10:FF:000014">
    <property type="entry name" value="Membrane cofactor protein"/>
    <property type="match status" value="2"/>
</dbReference>
<dbReference type="SUPFAM" id="SSF57535">
    <property type="entry name" value="Complement control module/SCR domain"/>
    <property type="match status" value="5"/>
</dbReference>
<evidence type="ECO:0000313" key="6">
    <source>
        <dbReference type="EMBL" id="CAH1773669.1"/>
    </source>
</evidence>
<evidence type="ECO:0000256" key="2">
    <source>
        <dbReference type="ARBA" id="ARBA00022729"/>
    </source>
</evidence>
<evidence type="ECO:0000256" key="3">
    <source>
        <dbReference type="ARBA" id="ARBA00022737"/>
    </source>
</evidence>
<gene>
    <name evidence="6" type="ORF">OFUS_LOCUS1239</name>
</gene>
<dbReference type="PROSITE" id="PS50923">
    <property type="entry name" value="SUSHI"/>
    <property type="match status" value="5"/>
</dbReference>
<proteinExistence type="predicted"/>
<dbReference type="EMBL" id="CAIIXF020000001">
    <property type="protein sequence ID" value="CAH1773669.1"/>
    <property type="molecule type" value="Genomic_DNA"/>
</dbReference>
<comment type="caution">
    <text evidence="6">The sequence shown here is derived from an EMBL/GenBank/DDBJ whole genome shotgun (WGS) entry which is preliminary data.</text>
</comment>
<feature type="disulfide bond" evidence="5">
    <location>
        <begin position="106"/>
        <end position="133"/>
    </location>
</feature>
<dbReference type="InterPro" id="IPR000436">
    <property type="entry name" value="Sushi_SCR_CCP_dom"/>
</dbReference>
<feature type="disulfide bond" evidence="5">
    <location>
        <begin position="285"/>
        <end position="312"/>
    </location>
</feature>
<accession>A0A8J1Y0Q5</accession>
<feature type="non-terminal residue" evidence="6">
    <location>
        <position position="317"/>
    </location>
</feature>
<organism evidence="6 7">
    <name type="scientific">Owenia fusiformis</name>
    <name type="common">Polychaete worm</name>
    <dbReference type="NCBI Taxonomy" id="6347"/>
    <lineage>
        <taxon>Eukaryota</taxon>
        <taxon>Metazoa</taxon>
        <taxon>Spiralia</taxon>
        <taxon>Lophotrochozoa</taxon>
        <taxon>Annelida</taxon>
        <taxon>Polychaeta</taxon>
        <taxon>Sedentaria</taxon>
        <taxon>Canalipalpata</taxon>
        <taxon>Sabellida</taxon>
        <taxon>Oweniida</taxon>
        <taxon>Oweniidae</taxon>
        <taxon>Owenia</taxon>
    </lineage>
</organism>
<keyword evidence="1 5" id="KW-0768">Sushi</keyword>